<accession>A0ABU4LC25</accession>
<evidence type="ECO:0000313" key="3">
    <source>
        <dbReference type="Proteomes" id="UP001271723"/>
    </source>
</evidence>
<organism evidence="2 3">
    <name type="scientific">Streptomyces griseiscabiei</name>
    <dbReference type="NCBI Taxonomy" id="2993540"/>
    <lineage>
        <taxon>Bacteria</taxon>
        <taxon>Bacillati</taxon>
        <taxon>Actinomycetota</taxon>
        <taxon>Actinomycetes</taxon>
        <taxon>Kitasatosporales</taxon>
        <taxon>Streptomycetaceae</taxon>
        <taxon>Streptomyces</taxon>
    </lineage>
</organism>
<evidence type="ECO:0000313" key="2">
    <source>
        <dbReference type="EMBL" id="MDX2913188.1"/>
    </source>
</evidence>
<feature type="compositionally biased region" description="Polar residues" evidence="1">
    <location>
        <begin position="35"/>
        <end position="50"/>
    </location>
</feature>
<proteinExistence type="predicted"/>
<gene>
    <name evidence="2" type="ORF">PV517_31530</name>
</gene>
<name>A0ABU4LC25_9ACTN</name>
<reference evidence="2 3" key="1">
    <citation type="journal article" date="2023" name="Microb. Genom.">
        <title>Mesoterricola silvestris gen. nov., sp. nov., Mesoterricola sediminis sp. nov., Geothrix oryzae sp. nov., Geothrix edaphica sp. nov., Geothrix rubra sp. nov., and Geothrix limicola sp. nov., six novel members of Acidobacteriota isolated from soils.</title>
        <authorList>
            <person name="Weisberg A.J."/>
            <person name="Pearce E."/>
            <person name="Kramer C.G."/>
            <person name="Chang J.H."/>
            <person name="Clarke C.R."/>
        </authorList>
    </citation>
    <scope>NUCLEOTIDE SEQUENCE [LARGE SCALE GENOMIC DNA]</scope>
    <source>
        <strain evidence="2 3">NRRL_B-2795</strain>
    </source>
</reference>
<feature type="region of interest" description="Disordered" evidence="1">
    <location>
        <begin position="18"/>
        <end position="50"/>
    </location>
</feature>
<dbReference type="RefSeq" id="WP_179203012.1">
    <property type="nucleotide sequence ID" value="NZ_JAGJBZ010000001.1"/>
</dbReference>
<sequence>MSRTDDLLTADASHRLLVPDTMATRKSAARGADPQRTSATPSPSRATGES</sequence>
<comment type="caution">
    <text evidence="2">The sequence shown here is derived from an EMBL/GenBank/DDBJ whole genome shotgun (WGS) entry which is preliminary data.</text>
</comment>
<dbReference type="EMBL" id="JARAVY010000014">
    <property type="protein sequence ID" value="MDX2913188.1"/>
    <property type="molecule type" value="Genomic_DNA"/>
</dbReference>
<protein>
    <submittedName>
        <fullName evidence="2">Uncharacterized protein</fullName>
    </submittedName>
</protein>
<keyword evidence="3" id="KW-1185">Reference proteome</keyword>
<dbReference type="Proteomes" id="UP001271723">
    <property type="component" value="Unassembled WGS sequence"/>
</dbReference>
<evidence type="ECO:0000256" key="1">
    <source>
        <dbReference type="SAM" id="MobiDB-lite"/>
    </source>
</evidence>